<evidence type="ECO:0000313" key="5">
    <source>
        <dbReference type="EMBL" id="KKM71419.1"/>
    </source>
</evidence>
<accession>A0A0F9JNN7</accession>
<name>A0A0F9JNN7_9ZZZZ</name>
<proteinExistence type="inferred from homology"/>
<comment type="caution">
    <text evidence="5">The sequence shown here is derived from an EMBL/GenBank/DDBJ whole genome shotgun (WGS) entry which is preliminary data.</text>
</comment>
<dbReference type="SUPFAM" id="SSF52402">
    <property type="entry name" value="Adenine nucleotide alpha hydrolases-like"/>
    <property type="match status" value="1"/>
</dbReference>
<reference evidence="5" key="1">
    <citation type="journal article" date="2015" name="Nature">
        <title>Complex archaea that bridge the gap between prokaryotes and eukaryotes.</title>
        <authorList>
            <person name="Spang A."/>
            <person name="Saw J.H."/>
            <person name="Jorgensen S.L."/>
            <person name="Zaremba-Niedzwiedzka K."/>
            <person name="Martijn J."/>
            <person name="Lind A.E."/>
            <person name="van Eijk R."/>
            <person name="Schleper C."/>
            <person name="Guy L."/>
            <person name="Ettema T.J."/>
        </authorList>
    </citation>
    <scope>NUCLEOTIDE SEQUENCE</scope>
</reference>
<sequence>MNIYVCVKQVPDTESKIELKDERTIDEAAIKKWIVSPYDEYAVEEAVGLKEKLRGDAQVIVVCLGPKKASESIRTTLAAGADRALHIVCEEFLDHHLIATALAGAISSDGEYSGIFTGKQAADDDAHQVHLRMARMLGASVATSVIAFEYTPEAANVTREIDEGAQEKVELALPAVVAVTRGINTPRYPPLPNIMKAKKKEIRELTLADVGVSEVVNCEEIVALSVPDEKPGGRTVEGEVGQTVAELVGFLQNDAKVL</sequence>
<keyword evidence="3" id="KW-0249">Electron transport</keyword>
<dbReference type="GO" id="GO:0009055">
    <property type="term" value="F:electron transfer activity"/>
    <property type="evidence" value="ECO:0007669"/>
    <property type="project" value="InterPro"/>
</dbReference>
<keyword evidence="2" id="KW-0813">Transport</keyword>
<evidence type="ECO:0000256" key="2">
    <source>
        <dbReference type="ARBA" id="ARBA00022448"/>
    </source>
</evidence>
<dbReference type="PANTHER" id="PTHR21294">
    <property type="entry name" value="ELECTRON TRANSFER FLAVOPROTEIN BETA-SUBUNIT"/>
    <property type="match status" value="1"/>
</dbReference>
<evidence type="ECO:0000256" key="3">
    <source>
        <dbReference type="ARBA" id="ARBA00022982"/>
    </source>
</evidence>
<dbReference type="InterPro" id="IPR012255">
    <property type="entry name" value="ETF_b"/>
</dbReference>
<feature type="domain" description="Electron transfer flavoprotein alpha/beta-subunit N-terminal" evidence="4">
    <location>
        <begin position="22"/>
        <end position="214"/>
    </location>
</feature>
<comment type="similarity">
    <text evidence="1">Belongs to the ETF beta-subunit/FixA family.</text>
</comment>
<dbReference type="EMBL" id="LAZR01009640">
    <property type="protein sequence ID" value="KKM71419.1"/>
    <property type="molecule type" value="Genomic_DNA"/>
</dbReference>
<dbReference type="InterPro" id="IPR014730">
    <property type="entry name" value="ETF_a/b_N"/>
</dbReference>
<gene>
    <name evidence="5" type="ORF">LCGC14_1430790</name>
</gene>
<dbReference type="Pfam" id="PF01012">
    <property type="entry name" value="ETF"/>
    <property type="match status" value="1"/>
</dbReference>
<dbReference type="SMART" id="SM00893">
    <property type="entry name" value="ETF"/>
    <property type="match status" value="1"/>
</dbReference>
<dbReference type="PIRSF" id="PIRSF000090">
    <property type="entry name" value="Beta-ETF"/>
    <property type="match status" value="1"/>
</dbReference>
<dbReference type="InterPro" id="IPR033948">
    <property type="entry name" value="ETF_beta_N"/>
</dbReference>
<dbReference type="CDD" id="cd01714">
    <property type="entry name" value="ETF_beta"/>
    <property type="match status" value="1"/>
</dbReference>
<dbReference type="Gene3D" id="3.40.50.620">
    <property type="entry name" value="HUPs"/>
    <property type="match status" value="1"/>
</dbReference>
<dbReference type="InterPro" id="IPR000049">
    <property type="entry name" value="ET-Flavoprotein_bsu_CS"/>
</dbReference>
<evidence type="ECO:0000259" key="4">
    <source>
        <dbReference type="SMART" id="SM00893"/>
    </source>
</evidence>
<organism evidence="5">
    <name type="scientific">marine sediment metagenome</name>
    <dbReference type="NCBI Taxonomy" id="412755"/>
    <lineage>
        <taxon>unclassified sequences</taxon>
        <taxon>metagenomes</taxon>
        <taxon>ecological metagenomes</taxon>
    </lineage>
</organism>
<dbReference type="PANTHER" id="PTHR21294:SF8">
    <property type="entry name" value="ELECTRON TRANSFER FLAVOPROTEIN SUBUNIT BETA"/>
    <property type="match status" value="1"/>
</dbReference>
<dbReference type="InterPro" id="IPR014729">
    <property type="entry name" value="Rossmann-like_a/b/a_fold"/>
</dbReference>
<dbReference type="PROSITE" id="PS01065">
    <property type="entry name" value="ETF_BETA"/>
    <property type="match status" value="1"/>
</dbReference>
<dbReference type="AlphaFoldDB" id="A0A0F9JNN7"/>
<evidence type="ECO:0000256" key="1">
    <source>
        <dbReference type="ARBA" id="ARBA00007557"/>
    </source>
</evidence>
<protein>
    <recommendedName>
        <fullName evidence="4">Electron transfer flavoprotein alpha/beta-subunit N-terminal domain-containing protein</fullName>
    </recommendedName>
</protein>